<gene>
    <name evidence="3" type="ORF">CORT_0F02160</name>
</gene>
<feature type="domain" description="Class II aldolase/adducin N-terminal" evidence="2">
    <location>
        <begin position="60"/>
        <end position="242"/>
    </location>
</feature>
<keyword evidence="4" id="KW-1185">Reference proteome</keyword>
<dbReference type="RefSeq" id="XP_003870570.1">
    <property type="nucleotide sequence ID" value="XM_003870521.1"/>
</dbReference>
<dbReference type="Pfam" id="PF00596">
    <property type="entry name" value="Aldolase_II"/>
    <property type="match status" value="1"/>
</dbReference>
<dbReference type="Proteomes" id="UP000005018">
    <property type="component" value="Chromosome 6"/>
</dbReference>
<dbReference type="PANTHER" id="PTHR10672:SF25">
    <property type="entry name" value="MEIOTICALLY UP-REGULATED GENE 14 PROTEIN"/>
    <property type="match status" value="1"/>
</dbReference>
<accession>H8X8G6</accession>
<evidence type="ECO:0000259" key="2">
    <source>
        <dbReference type="SMART" id="SM01007"/>
    </source>
</evidence>
<organism evidence="3 4">
    <name type="scientific">Candida orthopsilosis (strain 90-125)</name>
    <name type="common">Yeast</name>
    <dbReference type="NCBI Taxonomy" id="1136231"/>
    <lineage>
        <taxon>Eukaryota</taxon>
        <taxon>Fungi</taxon>
        <taxon>Dikarya</taxon>
        <taxon>Ascomycota</taxon>
        <taxon>Saccharomycotina</taxon>
        <taxon>Pichiomycetes</taxon>
        <taxon>Debaryomycetaceae</taxon>
        <taxon>Candida/Lodderomyces clade</taxon>
        <taxon>Candida</taxon>
    </lineage>
</organism>
<dbReference type="GeneID" id="14541813"/>
<dbReference type="OrthoDB" id="3238794at2759"/>
<dbReference type="PANTHER" id="PTHR10672">
    <property type="entry name" value="ADDUCIN"/>
    <property type="match status" value="1"/>
</dbReference>
<dbReference type="Gene3D" id="3.40.225.10">
    <property type="entry name" value="Class II aldolase/adducin N-terminal domain"/>
    <property type="match status" value="1"/>
</dbReference>
<dbReference type="EMBL" id="HE681724">
    <property type="protein sequence ID" value="CCG24441.1"/>
    <property type="molecule type" value="Genomic_DNA"/>
</dbReference>
<sequence>MTSSTTAKTYSNTTTTIAARLSPESQTQTKELPNIVKGDSNPHSIPHFASAKDERKWVLQHMAGAFRVFARKGYTEGTIGHVSLRDPIDPTTFWINPMGKHFGLIKVGDLVHVDQDGNILSTGNQAAIKTAGFLMHSAIHKARPEVNAACHFHSTFGKAWSSFGKELEMINQDVCIFYKCHSVYPEFNGAVLKSRESDKIVEALGNGKGVILQNHGLLTVGSTIDEAGYLFTLLEKCCQIQLLAQSALVPGKSLRVIGDEEAQYCEKTHGGSEALYTEFQPDLEMEYYLNNDFLN</sequence>
<dbReference type="InterPro" id="IPR036409">
    <property type="entry name" value="Aldolase_II/adducin_N_sf"/>
</dbReference>
<protein>
    <recommendedName>
        <fullName evidence="2">Class II aldolase/adducin N-terminal domain-containing protein</fullName>
    </recommendedName>
</protein>
<dbReference type="KEGG" id="cot:CORT_0F02160"/>
<dbReference type="NCBIfam" id="NF004855">
    <property type="entry name" value="PRK06208.1"/>
    <property type="match status" value="1"/>
</dbReference>
<evidence type="ECO:0000313" key="4">
    <source>
        <dbReference type="Proteomes" id="UP000005018"/>
    </source>
</evidence>
<dbReference type="eggNOG" id="KOG3699">
    <property type="taxonomic scope" value="Eukaryota"/>
</dbReference>
<dbReference type="GO" id="GO:0051015">
    <property type="term" value="F:actin filament binding"/>
    <property type="evidence" value="ECO:0007669"/>
    <property type="project" value="TreeGrafter"/>
</dbReference>
<dbReference type="SMART" id="SM01007">
    <property type="entry name" value="Aldolase_II"/>
    <property type="match status" value="1"/>
</dbReference>
<name>H8X8G6_CANO9</name>
<feature type="compositionally biased region" description="Low complexity" evidence="1">
    <location>
        <begin position="1"/>
        <end position="19"/>
    </location>
</feature>
<dbReference type="GO" id="GO:0005856">
    <property type="term" value="C:cytoskeleton"/>
    <property type="evidence" value="ECO:0007669"/>
    <property type="project" value="TreeGrafter"/>
</dbReference>
<reference evidence="3 4" key="1">
    <citation type="journal article" date="2012" name="PLoS ONE">
        <title>Sequence and analysis of the genome of the pathogenic yeast Candida orthopsilosis.</title>
        <authorList>
            <person name="Riccombeni A."/>
            <person name="Vidanes G."/>
            <person name="Proux-Wera E."/>
            <person name="Wolfe K.H."/>
            <person name="Butler G."/>
        </authorList>
    </citation>
    <scope>NUCLEOTIDE SEQUENCE [LARGE SCALE GENOMIC DNA]</scope>
    <source>
        <strain evidence="3 4">Co 90-125</strain>
    </source>
</reference>
<evidence type="ECO:0000313" key="3">
    <source>
        <dbReference type="EMBL" id="CCG24441.1"/>
    </source>
</evidence>
<dbReference type="InterPro" id="IPR051017">
    <property type="entry name" value="Aldolase-II_Adducin_sf"/>
</dbReference>
<dbReference type="SUPFAM" id="SSF53639">
    <property type="entry name" value="AraD/HMP-PK domain-like"/>
    <property type="match status" value="1"/>
</dbReference>
<proteinExistence type="predicted"/>
<dbReference type="HOGENOM" id="CLU_006033_1_2_1"/>
<feature type="region of interest" description="Disordered" evidence="1">
    <location>
        <begin position="1"/>
        <end position="42"/>
    </location>
</feature>
<dbReference type="AlphaFoldDB" id="H8X8G6"/>
<evidence type="ECO:0000256" key="1">
    <source>
        <dbReference type="SAM" id="MobiDB-lite"/>
    </source>
</evidence>
<dbReference type="InterPro" id="IPR001303">
    <property type="entry name" value="Aldolase_II/adducin_N"/>
</dbReference>
<dbReference type="FunFam" id="3.40.225.10:FF:000009">
    <property type="entry name" value="Class II aldolase/adducin N-terminal"/>
    <property type="match status" value="1"/>
</dbReference>